<comment type="similarity">
    <text evidence="3">Belongs to the intermediate filament family.</text>
</comment>
<dbReference type="InterPro" id="IPR018039">
    <property type="entry name" value="IF_conserved"/>
</dbReference>
<evidence type="ECO:0000256" key="1">
    <source>
        <dbReference type="ARBA" id="ARBA00022754"/>
    </source>
</evidence>
<dbReference type="PANTHER" id="PTHR45721:SF12">
    <property type="entry name" value="INTERMEDIATE FILAMENT PROTEIN IFA-1"/>
    <property type="match status" value="1"/>
</dbReference>
<dbReference type="SMART" id="SM01391">
    <property type="entry name" value="Filament"/>
    <property type="match status" value="1"/>
</dbReference>
<dbReference type="GO" id="GO:0005652">
    <property type="term" value="C:nuclear lamina"/>
    <property type="evidence" value="ECO:0007669"/>
    <property type="project" value="TreeGrafter"/>
</dbReference>
<dbReference type="Gene3D" id="1.20.5.1160">
    <property type="entry name" value="Vasodilator-stimulated phosphoprotein"/>
    <property type="match status" value="2"/>
</dbReference>
<dbReference type="GO" id="GO:0005882">
    <property type="term" value="C:intermediate filament"/>
    <property type="evidence" value="ECO:0007669"/>
    <property type="project" value="UniProtKB-KW"/>
</dbReference>
<protein>
    <recommendedName>
        <fullName evidence="6">IF rod domain-containing protein</fullName>
    </recommendedName>
</protein>
<evidence type="ECO:0000256" key="4">
    <source>
        <dbReference type="SAM" id="Coils"/>
    </source>
</evidence>
<dbReference type="InterPro" id="IPR039008">
    <property type="entry name" value="IF_rod_dom"/>
</dbReference>
<evidence type="ECO:0000259" key="6">
    <source>
        <dbReference type="PROSITE" id="PS51842"/>
    </source>
</evidence>
<name>V4CQU1_LOTGI</name>
<reference evidence="7 8" key="1">
    <citation type="journal article" date="2013" name="Nature">
        <title>Insights into bilaterian evolution from three spiralian genomes.</title>
        <authorList>
            <person name="Simakov O."/>
            <person name="Marletaz F."/>
            <person name="Cho S.J."/>
            <person name="Edsinger-Gonzales E."/>
            <person name="Havlak P."/>
            <person name="Hellsten U."/>
            <person name="Kuo D.H."/>
            <person name="Larsson T."/>
            <person name="Lv J."/>
            <person name="Arendt D."/>
            <person name="Savage R."/>
            <person name="Osoegawa K."/>
            <person name="de Jong P."/>
            <person name="Grimwood J."/>
            <person name="Chapman J.A."/>
            <person name="Shapiro H."/>
            <person name="Aerts A."/>
            <person name="Otillar R.P."/>
            <person name="Terry A.Y."/>
            <person name="Boore J.L."/>
            <person name="Grigoriev I.V."/>
            <person name="Lindberg D.R."/>
            <person name="Seaver E.C."/>
            <person name="Weisblat D.A."/>
            <person name="Putnam N.H."/>
            <person name="Rokhsar D.S."/>
        </authorList>
    </citation>
    <scope>NUCLEOTIDE SEQUENCE [LARGE SCALE GENOMIC DNA]</scope>
</reference>
<dbReference type="PROSITE" id="PS51842">
    <property type="entry name" value="IF_ROD_2"/>
    <property type="match status" value="1"/>
</dbReference>
<evidence type="ECO:0000256" key="2">
    <source>
        <dbReference type="ARBA" id="ARBA00023054"/>
    </source>
</evidence>
<feature type="region of interest" description="Disordered" evidence="5">
    <location>
        <begin position="1"/>
        <end position="40"/>
    </location>
</feature>
<dbReference type="Gene3D" id="1.20.5.170">
    <property type="match status" value="1"/>
</dbReference>
<gene>
    <name evidence="7" type="ORF">LOTGIDRAFT_109284</name>
</gene>
<dbReference type="Pfam" id="PF00038">
    <property type="entry name" value="Filament"/>
    <property type="match status" value="1"/>
</dbReference>
<dbReference type="PANTHER" id="PTHR45721">
    <property type="entry name" value="LAMIN DM0-RELATED"/>
    <property type="match status" value="1"/>
</dbReference>
<keyword evidence="1 3" id="KW-0403">Intermediate filament</keyword>
<organism evidence="7 8">
    <name type="scientific">Lottia gigantea</name>
    <name type="common">Giant owl limpet</name>
    <dbReference type="NCBI Taxonomy" id="225164"/>
    <lineage>
        <taxon>Eukaryota</taxon>
        <taxon>Metazoa</taxon>
        <taxon>Spiralia</taxon>
        <taxon>Lophotrochozoa</taxon>
        <taxon>Mollusca</taxon>
        <taxon>Gastropoda</taxon>
        <taxon>Patellogastropoda</taxon>
        <taxon>Lottioidea</taxon>
        <taxon>Lottiidae</taxon>
        <taxon>Lottia</taxon>
    </lineage>
</organism>
<dbReference type="OMA" id="QRANLED"/>
<dbReference type="EMBL" id="KB199651">
    <property type="protein sequence ID" value="ESP04830.1"/>
    <property type="molecule type" value="Genomic_DNA"/>
</dbReference>
<feature type="compositionally biased region" description="Polar residues" evidence="5">
    <location>
        <begin position="27"/>
        <end position="40"/>
    </location>
</feature>
<dbReference type="GO" id="GO:0031507">
    <property type="term" value="P:heterochromatin formation"/>
    <property type="evidence" value="ECO:0007669"/>
    <property type="project" value="TreeGrafter"/>
</dbReference>
<dbReference type="HOGENOM" id="CLU_012560_7_0_1"/>
<accession>V4CQU1</accession>
<keyword evidence="8" id="KW-1185">Reference proteome</keyword>
<feature type="compositionally biased region" description="Polar residues" evidence="5">
    <location>
        <begin position="1"/>
        <end position="12"/>
    </location>
</feature>
<evidence type="ECO:0000313" key="8">
    <source>
        <dbReference type="Proteomes" id="UP000030746"/>
    </source>
</evidence>
<dbReference type="RefSeq" id="XP_009044339.1">
    <property type="nucleotide sequence ID" value="XM_009046091.1"/>
</dbReference>
<dbReference type="SUPFAM" id="SSF57997">
    <property type="entry name" value="Tropomyosin"/>
    <property type="match status" value="1"/>
</dbReference>
<dbReference type="SUPFAM" id="SSF64593">
    <property type="entry name" value="Intermediate filament protein, coiled coil region"/>
    <property type="match status" value="2"/>
</dbReference>
<dbReference type="GeneID" id="20230451"/>
<dbReference type="GO" id="GO:0090435">
    <property type="term" value="P:protein localization to nuclear envelope"/>
    <property type="evidence" value="ECO:0007669"/>
    <property type="project" value="TreeGrafter"/>
</dbReference>
<evidence type="ECO:0000313" key="7">
    <source>
        <dbReference type="EMBL" id="ESP04830.1"/>
    </source>
</evidence>
<dbReference type="GO" id="GO:0007097">
    <property type="term" value="P:nuclear migration"/>
    <property type="evidence" value="ECO:0007669"/>
    <property type="project" value="TreeGrafter"/>
</dbReference>
<dbReference type="OrthoDB" id="2441647at2759"/>
<sequence length="457" mass="51874">MSTKGQQKQEFASSGRGGSGFIHGRTTLITRSGKNPTPSGYSMRSSFGGGLLNMAPGTYQNMSHEGVVNVKGKREHEKKEMQSLNERLASYIDKVRFLEARNAQLEQELDVYRNQKQADFKPIRDQYETELNQARRVIDELAGEKANYDAKMAGLQDLVDSLKDTNETLENHNNELRQKIDNQSTQIGSYEGELGTLRLRIESLEDENKHLRELLKKRSDENMALRTDLDNETAAHIEADCRATTLEEEVDFLKALLDKMPQESQKPVLIKGQNLEDFWKNSMSKAIRDIQNEYENKLDIMRQDMEMRMQSQVRQLQSGAVRDNMETTHAREESKKLKSQLGDTASRITNLEGMVAALESERNDLRRKLALSEDELATEKAAHQDDRARLTAEMESVLAELQQIMDAKLSLELEIACYRQLLEGEENRLGMKSIVEQAIGTRTKGAGNLSDIVQQTS</sequence>
<evidence type="ECO:0000256" key="5">
    <source>
        <dbReference type="SAM" id="MobiDB-lite"/>
    </source>
</evidence>
<keyword evidence="2 4" id="KW-0175">Coiled coil</keyword>
<dbReference type="CTD" id="20230451"/>
<feature type="coiled-coil region" evidence="4">
    <location>
        <begin position="67"/>
        <end position="221"/>
    </location>
</feature>
<dbReference type="KEGG" id="lgi:LOTGIDRAFT_109284"/>
<dbReference type="PROSITE" id="PS00226">
    <property type="entry name" value="IF_ROD_1"/>
    <property type="match status" value="1"/>
</dbReference>
<feature type="domain" description="IF rod" evidence="6">
    <location>
        <begin position="77"/>
        <end position="429"/>
    </location>
</feature>
<dbReference type="STRING" id="225164.V4CQU1"/>
<dbReference type="GO" id="GO:0051664">
    <property type="term" value="P:nuclear pore localization"/>
    <property type="evidence" value="ECO:0007669"/>
    <property type="project" value="TreeGrafter"/>
</dbReference>
<dbReference type="AlphaFoldDB" id="V4CQU1"/>
<dbReference type="GO" id="GO:0006998">
    <property type="term" value="P:nuclear envelope organization"/>
    <property type="evidence" value="ECO:0007669"/>
    <property type="project" value="TreeGrafter"/>
</dbReference>
<dbReference type="GO" id="GO:0005200">
    <property type="term" value="F:structural constituent of cytoskeleton"/>
    <property type="evidence" value="ECO:0007669"/>
    <property type="project" value="TreeGrafter"/>
</dbReference>
<dbReference type="Proteomes" id="UP000030746">
    <property type="component" value="Unassembled WGS sequence"/>
</dbReference>
<feature type="coiled-coil region" evidence="4">
    <location>
        <begin position="348"/>
        <end position="428"/>
    </location>
</feature>
<proteinExistence type="inferred from homology"/>
<evidence type="ECO:0000256" key="3">
    <source>
        <dbReference type="RuleBase" id="RU000685"/>
    </source>
</evidence>